<dbReference type="EMBL" id="CP108084">
    <property type="protein sequence ID" value="WUP49051.1"/>
    <property type="molecule type" value="Genomic_DNA"/>
</dbReference>
<proteinExistence type="predicted"/>
<dbReference type="Gene3D" id="1.10.10.60">
    <property type="entry name" value="Homeodomain-like"/>
    <property type="match status" value="1"/>
</dbReference>
<dbReference type="InterPro" id="IPR023772">
    <property type="entry name" value="DNA-bd_HTH_TetR-type_CS"/>
</dbReference>
<evidence type="ECO:0000256" key="4">
    <source>
        <dbReference type="PROSITE-ProRule" id="PRU00335"/>
    </source>
</evidence>
<dbReference type="PROSITE" id="PS50977">
    <property type="entry name" value="HTH_TETR_2"/>
    <property type="match status" value="1"/>
</dbReference>
<evidence type="ECO:0000256" key="3">
    <source>
        <dbReference type="ARBA" id="ARBA00023163"/>
    </source>
</evidence>
<dbReference type="RefSeq" id="WP_328851332.1">
    <property type="nucleotide sequence ID" value="NZ_CP108084.1"/>
</dbReference>
<gene>
    <name evidence="6" type="ORF">OG994_26385</name>
</gene>
<evidence type="ECO:0000259" key="5">
    <source>
        <dbReference type="PROSITE" id="PS50977"/>
    </source>
</evidence>
<feature type="domain" description="HTH tetR-type" evidence="5">
    <location>
        <begin position="9"/>
        <end position="69"/>
    </location>
</feature>
<dbReference type="PANTHER" id="PTHR47506">
    <property type="entry name" value="TRANSCRIPTIONAL REGULATORY PROTEIN"/>
    <property type="match status" value="1"/>
</dbReference>
<dbReference type="InterPro" id="IPR011075">
    <property type="entry name" value="TetR_C"/>
</dbReference>
<keyword evidence="3" id="KW-0804">Transcription</keyword>
<dbReference type="InterPro" id="IPR001647">
    <property type="entry name" value="HTH_TetR"/>
</dbReference>
<dbReference type="PANTHER" id="PTHR47506:SF1">
    <property type="entry name" value="HTH-TYPE TRANSCRIPTIONAL REGULATOR YJDC"/>
    <property type="match status" value="1"/>
</dbReference>
<protein>
    <submittedName>
        <fullName evidence="6">TetR/AcrR family transcriptional regulator</fullName>
    </submittedName>
</protein>
<evidence type="ECO:0000313" key="6">
    <source>
        <dbReference type="EMBL" id="WUP49051.1"/>
    </source>
</evidence>
<dbReference type="PROSITE" id="PS01081">
    <property type="entry name" value="HTH_TETR_1"/>
    <property type="match status" value="1"/>
</dbReference>
<dbReference type="Pfam" id="PF16925">
    <property type="entry name" value="TetR_C_13"/>
    <property type="match status" value="1"/>
</dbReference>
<evidence type="ECO:0000256" key="1">
    <source>
        <dbReference type="ARBA" id="ARBA00023015"/>
    </source>
</evidence>
<evidence type="ECO:0000313" key="7">
    <source>
        <dbReference type="Proteomes" id="UP001432190"/>
    </source>
</evidence>
<feature type="DNA-binding region" description="H-T-H motif" evidence="4">
    <location>
        <begin position="32"/>
        <end position="51"/>
    </location>
</feature>
<dbReference type="SUPFAM" id="SSF46689">
    <property type="entry name" value="Homeodomain-like"/>
    <property type="match status" value="1"/>
</dbReference>
<evidence type="ECO:0000256" key="2">
    <source>
        <dbReference type="ARBA" id="ARBA00023125"/>
    </source>
</evidence>
<reference evidence="6" key="1">
    <citation type="submission" date="2022-10" db="EMBL/GenBank/DDBJ databases">
        <title>The complete genomes of actinobacterial strains from the NBC collection.</title>
        <authorList>
            <person name="Joergensen T.S."/>
            <person name="Alvarez Arevalo M."/>
            <person name="Sterndorff E.B."/>
            <person name="Faurdal D."/>
            <person name="Vuksanovic O."/>
            <person name="Mourched A.-S."/>
            <person name="Charusanti P."/>
            <person name="Shaw S."/>
            <person name="Blin K."/>
            <person name="Weber T."/>
        </authorList>
    </citation>
    <scope>NUCLEOTIDE SEQUENCE</scope>
    <source>
        <strain evidence="6">NBC_00256</strain>
    </source>
</reference>
<dbReference type="Gene3D" id="1.10.357.10">
    <property type="entry name" value="Tetracycline Repressor, domain 2"/>
    <property type="match status" value="1"/>
</dbReference>
<dbReference type="InterPro" id="IPR009057">
    <property type="entry name" value="Homeodomain-like_sf"/>
</dbReference>
<keyword evidence="7" id="KW-1185">Reference proteome</keyword>
<accession>A0ABZ1S441</accession>
<dbReference type="Proteomes" id="UP001432190">
    <property type="component" value="Chromosome"/>
</dbReference>
<name>A0ABZ1S441_9ACTN</name>
<dbReference type="InterPro" id="IPR036271">
    <property type="entry name" value="Tet_transcr_reg_TetR-rel_C_sf"/>
</dbReference>
<keyword evidence="2 4" id="KW-0238">DNA-binding</keyword>
<keyword evidence="1" id="KW-0805">Transcription regulation</keyword>
<organism evidence="6 7">
    <name type="scientific">Micromonospora globbae</name>
    <dbReference type="NCBI Taxonomy" id="1894969"/>
    <lineage>
        <taxon>Bacteria</taxon>
        <taxon>Bacillati</taxon>
        <taxon>Actinomycetota</taxon>
        <taxon>Actinomycetes</taxon>
        <taxon>Micromonosporales</taxon>
        <taxon>Micromonosporaceae</taxon>
        <taxon>Micromonospora</taxon>
    </lineage>
</organism>
<dbReference type="Pfam" id="PF00440">
    <property type="entry name" value="TetR_N"/>
    <property type="match status" value="1"/>
</dbReference>
<sequence length="200" mass="21568">MATGGRPRSFDREEALERAMLLFWRQGYEATSVSQLTQAIGINPPSLYAAFGDKHRLFSEAVQRYQDTSGTVMTRALAGAGTAREAISRLLRDLAAEYTRPDRPRGCMVITAAVNCGPASEDVKSELRALREASRLAIQDRIAADVRAGLLPATVDTAALAAFYASVIQGMSTQAVDGADRPTLEHIADLAMAAWPRQDG</sequence>
<dbReference type="SUPFAM" id="SSF48498">
    <property type="entry name" value="Tetracyclin repressor-like, C-terminal domain"/>
    <property type="match status" value="1"/>
</dbReference>